<dbReference type="Pfam" id="PF01212">
    <property type="entry name" value="Beta_elim_lyase"/>
    <property type="match status" value="1"/>
</dbReference>
<dbReference type="SUPFAM" id="SSF53383">
    <property type="entry name" value="PLP-dependent transferases"/>
    <property type="match status" value="1"/>
</dbReference>
<dbReference type="InterPro" id="IPR015424">
    <property type="entry name" value="PyrdxlP-dep_Trfase"/>
</dbReference>
<gene>
    <name evidence="7" type="ORF">RirG_224800</name>
</gene>
<proteinExistence type="inferred from homology"/>
<dbReference type="SMR" id="A0A015K7R2"/>
<dbReference type="FunFam" id="3.40.640.10:FF:000030">
    <property type="entry name" value="Low-specificity L-threonine aldolase"/>
    <property type="match status" value="1"/>
</dbReference>
<dbReference type="GO" id="GO:0006567">
    <property type="term" value="P:L-threonine catabolic process"/>
    <property type="evidence" value="ECO:0007669"/>
    <property type="project" value="TreeGrafter"/>
</dbReference>
<dbReference type="HOGENOM" id="CLU_029381_1_1_1"/>
<reference evidence="7 8" key="1">
    <citation type="submission" date="2014-02" db="EMBL/GenBank/DDBJ databases">
        <title>Single nucleus genome sequencing reveals high similarity among nuclei of an endomycorrhizal fungus.</title>
        <authorList>
            <person name="Lin K."/>
            <person name="Geurts R."/>
            <person name="Zhang Z."/>
            <person name="Limpens E."/>
            <person name="Saunders D.G."/>
            <person name="Mu D."/>
            <person name="Pang E."/>
            <person name="Cao H."/>
            <person name="Cha H."/>
            <person name="Lin T."/>
            <person name="Zhou Q."/>
            <person name="Shang Y."/>
            <person name="Li Y."/>
            <person name="Ivanov S."/>
            <person name="Sharma T."/>
            <person name="Velzen R.V."/>
            <person name="Ruijter N.D."/>
            <person name="Aanen D.K."/>
            <person name="Win J."/>
            <person name="Kamoun S."/>
            <person name="Bisseling T."/>
            <person name="Huang S."/>
        </authorList>
    </citation>
    <scope>NUCLEOTIDE SEQUENCE [LARGE SCALE GENOMIC DNA]</scope>
    <source>
        <strain evidence="8">DAOM197198w</strain>
    </source>
</reference>
<organism evidence="7 8">
    <name type="scientific">Rhizophagus irregularis (strain DAOM 197198w)</name>
    <name type="common">Glomus intraradices</name>
    <dbReference type="NCBI Taxonomy" id="1432141"/>
    <lineage>
        <taxon>Eukaryota</taxon>
        <taxon>Fungi</taxon>
        <taxon>Fungi incertae sedis</taxon>
        <taxon>Mucoromycota</taxon>
        <taxon>Glomeromycotina</taxon>
        <taxon>Glomeromycetes</taxon>
        <taxon>Glomerales</taxon>
        <taxon>Glomeraceae</taxon>
        <taxon>Rhizophagus</taxon>
    </lineage>
</organism>
<feature type="domain" description="Aromatic amino acid beta-eliminating lyase/threonine aldolase" evidence="6">
    <location>
        <begin position="48"/>
        <end position="331"/>
    </location>
</feature>
<evidence type="ECO:0000256" key="4">
    <source>
        <dbReference type="ARBA" id="ARBA00023239"/>
    </source>
</evidence>
<dbReference type="PANTHER" id="PTHR48097:SF9">
    <property type="entry name" value="L-THREONINE ALDOLASE"/>
    <property type="match status" value="1"/>
</dbReference>
<keyword evidence="3" id="KW-0663">Pyridoxal phosphate</keyword>
<feature type="modified residue" description="N6-(pyridoxal phosphate)lysine" evidence="5">
    <location>
        <position position="244"/>
    </location>
</feature>
<evidence type="ECO:0000256" key="2">
    <source>
        <dbReference type="ARBA" id="ARBA00006966"/>
    </source>
</evidence>
<dbReference type="GO" id="GO:0005829">
    <property type="term" value="C:cytosol"/>
    <property type="evidence" value="ECO:0007669"/>
    <property type="project" value="TreeGrafter"/>
</dbReference>
<dbReference type="OrthoDB" id="10261951at2759"/>
<evidence type="ECO:0000256" key="3">
    <source>
        <dbReference type="ARBA" id="ARBA00022898"/>
    </source>
</evidence>
<dbReference type="NCBIfam" id="NF041359">
    <property type="entry name" value="GntG_guanitoxin"/>
    <property type="match status" value="1"/>
</dbReference>
<dbReference type="InterPro" id="IPR015422">
    <property type="entry name" value="PyrdxlP-dep_Trfase_small"/>
</dbReference>
<comment type="cofactor">
    <cofactor evidence="1">
        <name>pyridoxal 5'-phosphate</name>
        <dbReference type="ChEBI" id="CHEBI:597326"/>
    </cofactor>
</comment>
<dbReference type="GO" id="GO:0006545">
    <property type="term" value="P:glycine biosynthetic process"/>
    <property type="evidence" value="ECO:0007669"/>
    <property type="project" value="TreeGrafter"/>
</dbReference>
<keyword evidence="8" id="KW-1185">Reference proteome</keyword>
<evidence type="ECO:0000313" key="7">
    <source>
        <dbReference type="EMBL" id="EXX55501.1"/>
    </source>
</evidence>
<dbReference type="Gene3D" id="3.90.1150.10">
    <property type="entry name" value="Aspartate Aminotransferase, domain 1"/>
    <property type="match status" value="1"/>
</dbReference>
<dbReference type="OMA" id="MRQTGFM"/>
<dbReference type="AlphaFoldDB" id="A0A015K7R2"/>
<dbReference type="InterPro" id="IPR015421">
    <property type="entry name" value="PyrdxlP-dep_Trfase_major"/>
</dbReference>
<dbReference type="PIRSF" id="PIRSF017617">
    <property type="entry name" value="Thr_aldolase"/>
    <property type="match status" value="1"/>
</dbReference>
<evidence type="ECO:0000256" key="5">
    <source>
        <dbReference type="PIRSR" id="PIRSR017617-1"/>
    </source>
</evidence>
<dbReference type="GO" id="GO:0008732">
    <property type="term" value="F:L-allo-threonine aldolase activity"/>
    <property type="evidence" value="ECO:0007669"/>
    <property type="project" value="TreeGrafter"/>
</dbReference>
<dbReference type="Gene3D" id="3.40.640.10">
    <property type="entry name" value="Type I PLP-dependent aspartate aminotransferase-like (Major domain)"/>
    <property type="match status" value="1"/>
</dbReference>
<comment type="similarity">
    <text evidence="2">Belongs to the threonine aldolase family.</text>
</comment>
<evidence type="ECO:0000259" key="6">
    <source>
        <dbReference type="Pfam" id="PF01212"/>
    </source>
</evidence>
<accession>A0A015K7R2</accession>
<dbReference type="InterPro" id="IPR023603">
    <property type="entry name" value="Low_specificity_L-TA-like"/>
</dbReference>
<dbReference type="PANTHER" id="PTHR48097">
    <property type="entry name" value="L-THREONINE ALDOLASE-RELATED"/>
    <property type="match status" value="1"/>
</dbReference>
<protein>
    <submittedName>
        <fullName evidence="7">Threonine aldolase GLY1</fullName>
    </submittedName>
</protein>
<comment type="caution">
    <text evidence="7">The sequence shown here is derived from an EMBL/GenBank/DDBJ whole genome shotgun (WGS) entry which is preliminary data.</text>
</comment>
<evidence type="ECO:0000256" key="1">
    <source>
        <dbReference type="ARBA" id="ARBA00001933"/>
    </source>
</evidence>
<dbReference type="STRING" id="1432141.A0A015K7R2"/>
<name>A0A015K7R2_RHIIW</name>
<evidence type="ECO:0000313" key="8">
    <source>
        <dbReference type="Proteomes" id="UP000022910"/>
    </source>
</evidence>
<keyword evidence="4" id="KW-0456">Lyase</keyword>
<dbReference type="Proteomes" id="UP000022910">
    <property type="component" value="Unassembled WGS sequence"/>
</dbReference>
<dbReference type="EMBL" id="JEMT01028148">
    <property type="protein sequence ID" value="EXX55501.1"/>
    <property type="molecule type" value="Genomic_DNA"/>
</dbReference>
<dbReference type="InterPro" id="IPR001597">
    <property type="entry name" value="ArAA_b-elim_lyase/Thr_aldolase"/>
</dbReference>
<sequence length="393" mass="44070">MARLILRKNITNIFYSSLFHSNFFRFYSTYPSSPSKIKIKSNSDQIYDFRSDTVTKPTDEMFDIMRNASRGDDVYNEDESTYELETYIAELTGHETALFAPSGTMTNQIAIRAHLSTPPHSVLCDFRSHIYNYEAGGIAYHSRASVTPLIPSNKLFLTCSEIESELITTDDNHYAPTRVISLENTLHGLLFPLNEIQKISKLAKKTNIKLHLDGARLWNACAETGLSLQKFTENFDSISICLSKGIGAPIGSVLVGNKEFIKTAKHLRKLFGGGWRQCGSLAAAAKYAIISNFPDNLKKSHLLTKTLSNELLNLGIHVTLPVHTNMIFIDTKSINITTRELANRLASHNILISGNNSTTTRLVLHYQIPPISIEKFIDVVANIIKEKIFLKKL</sequence>
<dbReference type="CDD" id="cd06502">
    <property type="entry name" value="TA_like"/>
    <property type="match status" value="1"/>
</dbReference>